<keyword evidence="3" id="KW-1185">Reference proteome</keyword>
<comment type="caution">
    <text evidence="2">The sequence shown here is derived from an EMBL/GenBank/DDBJ whole genome shotgun (WGS) entry which is preliminary data.</text>
</comment>
<name>A0ABW3GQ79_9FLAO</name>
<feature type="transmembrane region" description="Helical" evidence="1">
    <location>
        <begin position="30"/>
        <end position="49"/>
    </location>
</feature>
<evidence type="ECO:0000313" key="3">
    <source>
        <dbReference type="Proteomes" id="UP001597049"/>
    </source>
</evidence>
<reference evidence="3" key="1">
    <citation type="journal article" date="2019" name="Int. J. Syst. Evol. Microbiol.">
        <title>The Global Catalogue of Microorganisms (GCM) 10K type strain sequencing project: providing services to taxonomists for standard genome sequencing and annotation.</title>
        <authorList>
            <consortium name="The Broad Institute Genomics Platform"/>
            <consortium name="The Broad Institute Genome Sequencing Center for Infectious Disease"/>
            <person name="Wu L."/>
            <person name="Ma J."/>
        </authorList>
    </citation>
    <scope>NUCLEOTIDE SEQUENCE [LARGE SCALE GENOMIC DNA]</scope>
    <source>
        <strain evidence="3">CCUG 56752</strain>
    </source>
</reference>
<feature type="transmembrane region" description="Helical" evidence="1">
    <location>
        <begin position="7"/>
        <end position="24"/>
    </location>
</feature>
<organism evidence="2 3">
    <name type="scientific">Psychroflexus salinarum</name>
    <dbReference type="NCBI Taxonomy" id="546024"/>
    <lineage>
        <taxon>Bacteria</taxon>
        <taxon>Pseudomonadati</taxon>
        <taxon>Bacteroidota</taxon>
        <taxon>Flavobacteriia</taxon>
        <taxon>Flavobacteriales</taxon>
        <taxon>Flavobacteriaceae</taxon>
        <taxon>Psychroflexus</taxon>
    </lineage>
</organism>
<dbReference type="EMBL" id="JBHTIV010000005">
    <property type="protein sequence ID" value="MFD0931823.1"/>
    <property type="molecule type" value="Genomic_DNA"/>
</dbReference>
<keyword evidence="1" id="KW-1133">Transmembrane helix</keyword>
<proteinExistence type="predicted"/>
<keyword evidence="1" id="KW-0812">Transmembrane</keyword>
<evidence type="ECO:0000313" key="2">
    <source>
        <dbReference type="EMBL" id="MFD0931823.1"/>
    </source>
</evidence>
<accession>A0ABW3GQ79</accession>
<dbReference type="Proteomes" id="UP001597049">
    <property type="component" value="Unassembled WGS sequence"/>
</dbReference>
<gene>
    <name evidence="2" type="ORF">ACFQ0R_04340</name>
</gene>
<dbReference type="RefSeq" id="WP_379657150.1">
    <property type="nucleotide sequence ID" value="NZ_JBHTIV010000005.1"/>
</dbReference>
<sequence>MKINKTGFYALNAILILTIIFGHYELVSINTLVAVFVTPAFIVAVSLAYKSRKEKSKNQ</sequence>
<protein>
    <submittedName>
        <fullName evidence="2">Uncharacterized protein</fullName>
    </submittedName>
</protein>
<evidence type="ECO:0000256" key="1">
    <source>
        <dbReference type="SAM" id="Phobius"/>
    </source>
</evidence>
<keyword evidence="1" id="KW-0472">Membrane</keyword>